<reference evidence="2 3" key="1">
    <citation type="submission" date="2020-08" db="EMBL/GenBank/DDBJ databases">
        <title>Functional genomics of gut bacteria from endangered species of beetles.</title>
        <authorList>
            <person name="Carlos-Shanley C."/>
        </authorList>
    </citation>
    <scope>NUCLEOTIDE SEQUENCE [LARGE SCALE GENOMIC DNA]</scope>
    <source>
        <strain evidence="2 3">S00151</strain>
    </source>
</reference>
<keyword evidence="3" id="KW-1185">Reference proteome</keyword>
<proteinExistence type="predicted"/>
<sequence>MEQQQKIISNEKITLWKRAEHFAEKQPKKTFYIMFGLIFFSVLFTIGNLIYVHKVSVPEYEKMKRQNILTDATNSFGKTVREAENILDMREALKELDYYSRKKVLSASDSIRIRYLLDKYQIKNKQ</sequence>
<evidence type="ECO:0000313" key="2">
    <source>
        <dbReference type="EMBL" id="MBB4807256.1"/>
    </source>
</evidence>
<name>A0A840KDM0_9FLAO</name>
<keyword evidence="1" id="KW-0812">Transmembrane</keyword>
<dbReference type="RefSeq" id="WP_184189998.1">
    <property type="nucleotide sequence ID" value="NZ_JACHLE010000003.1"/>
</dbReference>
<dbReference type="EMBL" id="JACHLE010000003">
    <property type="protein sequence ID" value="MBB4807256.1"/>
    <property type="molecule type" value="Genomic_DNA"/>
</dbReference>
<accession>A0A840KDM0</accession>
<dbReference type="Proteomes" id="UP000592180">
    <property type="component" value="Unassembled WGS sequence"/>
</dbReference>
<comment type="caution">
    <text evidence="2">The sequence shown here is derived from an EMBL/GenBank/DDBJ whole genome shotgun (WGS) entry which is preliminary data.</text>
</comment>
<keyword evidence="1" id="KW-1133">Transmembrane helix</keyword>
<organism evidence="2 3">
    <name type="scientific">Chryseobacterium defluvii</name>
    <dbReference type="NCBI Taxonomy" id="160396"/>
    <lineage>
        <taxon>Bacteria</taxon>
        <taxon>Pseudomonadati</taxon>
        <taxon>Bacteroidota</taxon>
        <taxon>Flavobacteriia</taxon>
        <taxon>Flavobacteriales</taxon>
        <taxon>Weeksellaceae</taxon>
        <taxon>Chryseobacterium group</taxon>
        <taxon>Chryseobacterium</taxon>
    </lineage>
</organism>
<feature type="transmembrane region" description="Helical" evidence="1">
    <location>
        <begin position="31"/>
        <end position="52"/>
    </location>
</feature>
<evidence type="ECO:0000313" key="3">
    <source>
        <dbReference type="Proteomes" id="UP000592180"/>
    </source>
</evidence>
<evidence type="ECO:0000256" key="1">
    <source>
        <dbReference type="SAM" id="Phobius"/>
    </source>
</evidence>
<keyword evidence="1" id="KW-0472">Membrane</keyword>
<protein>
    <submittedName>
        <fullName evidence="2">Uncharacterized protein</fullName>
    </submittedName>
</protein>
<gene>
    <name evidence="2" type="ORF">HNP38_002560</name>
</gene>
<dbReference type="AlphaFoldDB" id="A0A840KDM0"/>